<evidence type="ECO:0000313" key="1">
    <source>
        <dbReference type="EMBL" id="RZC65000.1"/>
    </source>
</evidence>
<dbReference type="Proteomes" id="UP000316621">
    <property type="component" value="Chromosome 6"/>
</dbReference>
<proteinExistence type="predicted"/>
<evidence type="ECO:0000313" key="2">
    <source>
        <dbReference type="Proteomes" id="UP000316621"/>
    </source>
</evidence>
<gene>
    <name evidence="1" type="ORF">C5167_008692</name>
</gene>
<name>A0A4Y7JY88_PAPSO</name>
<sequence length="92" mass="10840">MVVTIDSWVCTEEQKRFSKEIKKLRFGRSLLWPEFGKELVLVPRLQKEELILNFGGRSGKPSPIAKVYEEVVLQMSYIDRMGSFYFLSRIYC</sequence>
<reference evidence="1 2" key="1">
    <citation type="journal article" date="2018" name="Science">
        <title>The opium poppy genome and morphinan production.</title>
        <authorList>
            <person name="Guo L."/>
            <person name="Winzer T."/>
            <person name="Yang X."/>
            <person name="Li Y."/>
            <person name="Ning Z."/>
            <person name="He Z."/>
            <person name="Teodor R."/>
            <person name="Lu Y."/>
            <person name="Bowser T.A."/>
            <person name="Graham I.A."/>
            <person name="Ye K."/>
        </authorList>
    </citation>
    <scope>NUCLEOTIDE SEQUENCE [LARGE SCALE GENOMIC DNA]</scope>
    <source>
        <strain evidence="2">cv. HN1</strain>
        <tissue evidence="1">Leaves</tissue>
    </source>
</reference>
<dbReference type="Gramene" id="RZC65000">
    <property type="protein sequence ID" value="RZC65000"/>
    <property type="gene ID" value="C5167_008692"/>
</dbReference>
<dbReference type="AlphaFoldDB" id="A0A4Y7JY88"/>
<accession>A0A4Y7JY88</accession>
<protein>
    <submittedName>
        <fullName evidence="1">Uncharacterized protein</fullName>
    </submittedName>
</protein>
<organism evidence="1 2">
    <name type="scientific">Papaver somniferum</name>
    <name type="common">Opium poppy</name>
    <dbReference type="NCBI Taxonomy" id="3469"/>
    <lineage>
        <taxon>Eukaryota</taxon>
        <taxon>Viridiplantae</taxon>
        <taxon>Streptophyta</taxon>
        <taxon>Embryophyta</taxon>
        <taxon>Tracheophyta</taxon>
        <taxon>Spermatophyta</taxon>
        <taxon>Magnoliopsida</taxon>
        <taxon>Ranunculales</taxon>
        <taxon>Papaveraceae</taxon>
        <taxon>Papaveroideae</taxon>
        <taxon>Papaver</taxon>
    </lineage>
</organism>
<dbReference type="EMBL" id="CM010720">
    <property type="protein sequence ID" value="RZC65000.1"/>
    <property type="molecule type" value="Genomic_DNA"/>
</dbReference>
<keyword evidence="2" id="KW-1185">Reference proteome</keyword>